<keyword evidence="1" id="KW-0560">Oxidoreductase</keyword>
<comment type="caution">
    <text evidence="3">The sequence shown here is derived from an EMBL/GenBank/DDBJ whole genome shotgun (WGS) entry which is preliminary data.</text>
</comment>
<evidence type="ECO:0000313" key="3">
    <source>
        <dbReference type="EMBL" id="GIE12535.1"/>
    </source>
</evidence>
<name>A0A919J146_9ACTN</name>
<dbReference type="InterPro" id="IPR006076">
    <property type="entry name" value="FAD-dep_OxRdtase"/>
</dbReference>
<dbReference type="PANTHER" id="PTHR13847:SF289">
    <property type="entry name" value="GLYCINE OXIDASE"/>
    <property type="match status" value="1"/>
</dbReference>
<organism evidence="3 4">
    <name type="scientific">Paractinoplanes ferrugineus</name>
    <dbReference type="NCBI Taxonomy" id="113564"/>
    <lineage>
        <taxon>Bacteria</taxon>
        <taxon>Bacillati</taxon>
        <taxon>Actinomycetota</taxon>
        <taxon>Actinomycetes</taxon>
        <taxon>Micromonosporales</taxon>
        <taxon>Micromonosporaceae</taxon>
        <taxon>Paractinoplanes</taxon>
    </lineage>
</organism>
<dbReference type="Pfam" id="PF01266">
    <property type="entry name" value="DAO"/>
    <property type="match status" value="1"/>
</dbReference>
<dbReference type="GO" id="GO:0005737">
    <property type="term" value="C:cytoplasm"/>
    <property type="evidence" value="ECO:0007669"/>
    <property type="project" value="TreeGrafter"/>
</dbReference>
<reference evidence="3" key="1">
    <citation type="submission" date="2021-01" db="EMBL/GenBank/DDBJ databases">
        <title>Whole genome shotgun sequence of Actinoplanes ferrugineus NBRC 15555.</title>
        <authorList>
            <person name="Komaki H."/>
            <person name="Tamura T."/>
        </authorList>
    </citation>
    <scope>NUCLEOTIDE SEQUENCE</scope>
    <source>
        <strain evidence="3">NBRC 15555</strain>
    </source>
</reference>
<feature type="domain" description="FAD dependent oxidoreductase" evidence="2">
    <location>
        <begin position="4"/>
        <end position="312"/>
    </location>
</feature>
<protein>
    <recommendedName>
        <fullName evidence="2">FAD dependent oxidoreductase domain-containing protein</fullName>
    </recommendedName>
</protein>
<evidence type="ECO:0000256" key="1">
    <source>
        <dbReference type="ARBA" id="ARBA00023002"/>
    </source>
</evidence>
<dbReference type="InterPro" id="IPR036188">
    <property type="entry name" value="FAD/NAD-bd_sf"/>
</dbReference>
<dbReference type="EMBL" id="BOMM01000039">
    <property type="protein sequence ID" value="GIE12535.1"/>
    <property type="molecule type" value="Genomic_DNA"/>
</dbReference>
<evidence type="ECO:0000259" key="2">
    <source>
        <dbReference type="Pfam" id="PF01266"/>
    </source>
</evidence>
<dbReference type="Proteomes" id="UP000598174">
    <property type="component" value="Unassembled WGS sequence"/>
</dbReference>
<dbReference type="PANTHER" id="PTHR13847">
    <property type="entry name" value="SARCOSINE DEHYDROGENASE-RELATED"/>
    <property type="match status" value="1"/>
</dbReference>
<sequence length="327" mass="34231">MKPVVVVGTGIVGASIAHHLTRTGVPVTVVGRDGGATASSFGWIGGGDRGHWPGGAADLSGLVVDDWRRLEQEVPGLGLRRTGSLRWPVTDDTGTDLVDSNTIAHLEPALRAVPDRASHDPRDAGVDAPRAARTLLLAARDAGAHVYYGTTVTHIHTDGVSTSAGLLPASTVVLAAGAGTAALTRHLTDPARIADTSSALLIRVRAETGLVRGIIATPQLEVREVRDRELLITAPLGDTWTWTDLRTAARHARHELATTFGDGRRMLRGWRVGTRPMPARGPLIGRLTPHVYAAVMHSGVCLAPSVGRLAAAEITSGTAAPELSGCR</sequence>
<keyword evidence="4" id="KW-1185">Reference proteome</keyword>
<evidence type="ECO:0000313" key="4">
    <source>
        <dbReference type="Proteomes" id="UP000598174"/>
    </source>
</evidence>
<dbReference type="SUPFAM" id="SSF51905">
    <property type="entry name" value="FAD/NAD(P)-binding domain"/>
    <property type="match status" value="1"/>
</dbReference>
<proteinExistence type="predicted"/>
<dbReference type="Gene3D" id="3.30.9.10">
    <property type="entry name" value="D-Amino Acid Oxidase, subunit A, domain 2"/>
    <property type="match status" value="1"/>
</dbReference>
<dbReference type="Gene3D" id="3.50.50.60">
    <property type="entry name" value="FAD/NAD(P)-binding domain"/>
    <property type="match status" value="1"/>
</dbReference>
<accession>A0A919J146</accession>
<dbReference type="AlphaFoldDB" id="A0A919J146"/>
<gene>
    <name evidence="3" type="ORF">Afe05nite_43750</name>
</gene>
<dbReference type="RefSeq" id="WP_203818997.1">
    <property type="nucleotide sequence ID" value="NZ_BAAABP010000004.1"/>
</dbReference>
<dbReference type="GO" id="GO:0016491">
    <property type="term" value="F:oxidoreductase activity"/>
    <property type="evidence" value="ECO:0007669"/>
    <property type="project" value="UniProtKB-KW"/>
</dbReference>